<organism evidence="3 4">
    <name type="scientific">Bugula neritina</name>
    <name type="common">Brown bryozoan</name>
    <name type="synonym">Sertularia neritina</name>
    <dbReference type="NCBI Taxonomy" id="10212"/>
    <lineage>
        <taxon>Eukaryota</taxon>
        <taxon>Metazoa</taxon>
        <taxon>Spiralia</taxon>
        <taxon>Lophotrochozoa</taxon>
        <taxon>Bryozoa</taxon>
        <taxon>Gymnolaemata</taxon>
        <taxon>Cheilostomatida</taxon>
        <taxon>Flustrina</taxon>
        <taxon>Buguloidea</taxon>
        <taxon>Bugulidae</taxon>
        <taxon>Bugula</taxon>
    </lineage>
</organism>
<comment type="caution">
    <text evidence="3">The sequence shown here is derived from an EMBL/GenBank/DDBJ whole genome shotgun (WGS) entry which is preliminary data.</text>
</comment>
<feature type="region of interest" description="Disordered" evidence="1">
    <location>
        <begin position="401"/>
        <end position="435"/>
    </location>
</feature>
<feature type="compositionally biased region" description="Polar residues" evidence="1">
    <location>
        <begin position="419"/>
        <end position="435"/>
    </location>
</feature>
<evidence type="ECO:0000313" key="3">
    <source>
        <dbReference type="EMBL" id="KAF6024878.1"/>
    </source>
</evidence>
<keyword evidence="2" id="KW-0472">Membrane</keyword>
<evidence type="ECO:0000256" key="1">
    <source>
        <dbReference type="SAM" id="MobiDB-lite"/>
    </source>
</evidence>
<proteinExistence type="predicted"/>
<feature type="compositionally biased region" description="Basic and acidic residues" evidence="1">
    <location>
        <begin position="470"/>
        <end position="484"/>
    </location>
</feature>
<protein>
    <submittedName>
        <fullName evidence="3">DOME</fullName>
    </submittedName>
</protein>
<evidence type="ECO:0000256" key="2">
    <source>
        <dbReference type="SAM" id="Phobius"/>
    </source>
</evidence>
<feature type="transmembrane region" description="Helical" evidence="2">
    <location>
        <begin position="297"/>
        <end position="317"/>
    </location>
</feature>
<feature type="compositionally biased region" description="Basic and acidic residues" evidence="1">
    <location>
        <begin position="405"/>
        <end position="417"/>
    </location>
</feature>
<keyword evidence="4" id="KW-1185">Reference proteome</keyword>
<feature type="region of interest" description="Disordered" evidence="1">
    <location>
        <begin position="458"/>
        <end position="484"/>
    </location>
</feature>
<keyword evidence="2" id="KW-0812">Transmembrane</keyword>
<dbReference type="AlphaFoldDB" id="A0A7J7JHM7"/>
<dbReference type="Proteomes" id="UP000593567">
    <property type="component" value="Unassembled WGS sequence"/>
</dbReference>
<gene>
    <name evidence="3" type="ORF">EB796_016804</name>
</gene>
<name>A0A7J7JHM7_BUGNE</name>
<sequence length="573" mass="63804">MQGLGAHNGGNGEIIEYGTLRGSITRASQYREITICVPIEKTEVTIYAANIIGRSSYNSTIALPSSSHILQDVLKSCQLTVRIVKKSRTAVIDWTASNNALRERSSDQPQYTLFWCREQTNTSTCQEELNWLTVDSNHSTTYQTVVLKSNPSYYKFGVAAVQDGLKSGIIWSDCVIHSTSPNKEDVNFTIKEMNDTHSSVSVTPKCRSIANIDVNYCLTGAQLEDNQCKEGYSTKSSVTMRCFKTIAVPMKENRDYLTWLTVSYIDDMNTAMNSTPQRFHMNLLNSNSVNMKLIGQILGPIAAVIGIIIIILTAFYIKKKGRKAKDKYFPATVAPAIKDEFHIEPDNLSVDSNFDAFSQAEHVDIIGYRKAELLTPASFLNSEPTKFYSELLADSTENNLHARQKKEEKEADDETKSKFISQQNADSAYGESSDNGGDMDYQFVTKISCSSNSQLADDLMEDSHSGSSSDLKKEGQQTRGTVHSDDCSFNSDYLKLDCIRESNNNEESTLLSEMKRSSQDSGSFFYNDDGDAYPLTHAAKALVFDTNFSGGTYDDFEPHSGLSTKEIILDEFL</sequence>
<reference evidence="3" key="1">
    <citation type="submission" date="2020-06" db="EMBL/GenBank/DDBJ databases">
        <title>Draft genome of Bugula neritina, a colonial animal packing powerful symbionts and potential medicines.</title>
        <authorList>
            <person name="Rayko M."/>
        </authorList>
    </citation>
    <scope>NUCLEOTIDE SEQUENCE [LARGE SCALE GENOMIC DNA]</scope>
    <source>
        <strain evidence="3">Kwan_BN1</strain>
    </source>
</reference>
<evidence type="ECO:0000313" key="4">
    <source>
        <dbReference type="Proteomes" id="UP000593567"/>
    </source>
</evidence>
<accession>A0A7J7JHM7</accession>
<keyword evidence="2" id="KW-1133">Transmembrane helix</keyword>
<dbReference type="EMBL" id="VXIV02002520">
    <property type="protein sequence ID" value="KAF6024878.1"/>
    <property type="molecule type" value="Genomic_DNA"/>
</dbReference>